<dbReference type="PROSITE" id="PS50268">
    <property type="entry name" value="CADHERIN_2"/>
    <property type="match status" value="6"/>
</dbReference>
<dbReference type="GO" id="GO:0005509">
    <property type="term" value="F:calcium ion binding"/>
    <property type="evidence" value="ECO:0007669"/>
    <property type="project" value="UniProtKB-UniRule"/>
</dbReference>
<accession>A0A8C3CRN1</accession>
<evidence type="ECO:0000256" key="5">
    <source>
        <dbReference type="ARBA" id="ARBA00022737"/>
    </source>
</evidence>
<dbReference type="Pfam" id="PF00028">
    <property type="entry name" value="Cadherin"/>
    <property type="match status" value="5"/>
</dbReference>
<feature type="region of interest" description="Disordered" evidence="12">
    <location>
        <begin position="875"/>
        <end position="926"/>
    </location>
</feature>
<proteinExistence type="predicted"/>
<dbReference type="Gene3D" id="2.60.40.60">
    <property type="entry name" value="Cadherins"/>
    <property type="match status" value="6"/>
</dbReference>
<sequence length="1176" mass="127270">MYLSICCFFLCWAPALSLKNLNYSVPEEQGAGTVIGNIGRDARLAAGTAGGGMLPAERGGPGGGRGTKSTFRVLENSAPHLLDVDGESGLLYTKQRIDREALCRRSAKCQLSLEVFANDQEICMIKVEIQDLNDNAPAFPSDQVDMDISENAAPGTRFPLTSAHDPDAGDNGLRTYLLTRDDYGLFSLDVKSRGDGTKFPELVIQKPLDREEQSHHTLVLTALDGGDPPRSGTVQINVRLIDSNDNSPVFEAASYVVELPENAPLGTAVIDLNATDADEGTNGEVLYSFSGYAPERVRDLFSIDPQSGLIRVKGNLDYEESGLIEIDVQARDLGPNPIPAHCKVTVRLIDRNDNAPTIGFVSVRQGALSEAAPPGTVIALVRVTDRDSGKNGQLQCRVLGGGGGPGAVPFTLEENYDNFYTVVTDRPLDREAQDEYNVTIVARDGGSPPLNSTKSFSVRILDENDNPPRFSKNLYVLQVPENNIPGEYLGSVLAQDPDLGQNGTVSYSILPGHVGDVSIYTYVSVNPTNGAIYALRSFNYEQTKHFEFRVLAKDSGSPHRESNATVRVTVLDVNDNAPLIVLPALINDTAELQVPRNAGVGYPVGTVRALDSDFGESGRLTYEIVEGNEEHLFEMDPTSGEIRTLHPYWEELSPVAELVVKVSDHGKPSLSAVAKLIVRALAGPLPEAGEPQVNGEQHRRPHWDLSLPLIVTLSTVSIILLAAMITIAVKCKRENKEIRTYNCRIAEYSHPQLGGGGGSGGGGGGSGSGGGKGKKKKISKNDIMLVPSEGEDSRGPLNVMNVVSSPSLATSPMYFDYQTRLPLSSPRSEVMYLKPASNNLTVPQGHVGCHTSFTGQGTNASEAPPSRMSIIQTDNFPAEPNYMGSRQQFVQSSSTFKDPERASLRDSGHGDSDQADSDQDTNKGSCCDMSVREALKMKTTSTKSQPLEQEQEECVNCTDECRVLGHSDRCWMPQFPAASQAENADYRTNLFVPTVEANVETETYETVNPTGKKTFCTFGKDKREHTILIANVKPYLKAKRALSPLLQEVPSASSSPTKTCIEPCTSTKGPLDGCEVKSGALAEPNSQYLSTDSQYLSPSKQSKDAPFIASDQMARAFADVHSRVSRDSSEMDSVLEQLDRSARDLGRESVDAEEVVREIDKLLQDCRGSDPVAVRK</sequence>
<evidence type="ECO:0000256" key="8">
    <source>
        <dbReference type="ARBA" id="ARBA00022989"/>
    </source>
</evidence>
<evidence type="ECO:0000313" key="17">
    <source>
        <dbReference type="Proteomes" id="UP000694556"/>
    </source>
</evidence>
<evidence type="ECO:0000256" key="7">
    <source>
        <dbReference type="ARBA" id="ARBA00022889"/>
    </source>
</evidence>
<keyword evidence="5" id="KW-0677">Repeat</keyword>
<organism evidence="16 17">
    <name type="scientific">Cairina moschata</name>
    <name type="common">Muscovy duck</name>
    <dbReference type="NCBI Taxonomy" id="8855"/>
    <lineage>
        <taxon>Eukaryota</taxon>
        <taxon>Metazoa</taxon>
        <taxon>Chordata</taxon>
        <taxon>Craniata</taxon>
        <taxon>Vertebrata</taxon>
        <taxon>Euteleostomi</taxon>
        <taxon>Archelosauria</taxon>
        <taxon>Archosauria</taxon>
        <taxon>Dinosauria</taxon>
        <taxon>Saurischia</taxon>
        <taxon>Theropoda</taxon>
        <taxon>Coelurosauria</taxon>
        <taxon>Aves</taxon>
        <taxon>Neognathae</taxon>
        <taxon>Galloanserae</taxon>
        <taxon>Anseriformes</taxon>
        <taxon>Anatidae</taxon>
        <taxon>Anatinae</taxon>
        <taxon>Cairina</taxon>
    </lineage>
</organism>
<feature type="chain" id="PRO_5034878784" evidence="14">
    <location>
        <begin position="18"/>
        <end position="1176"/>
    </location>
</feature>
<keyword evidence="8 13" id="KW-1133">Transmembrane helix</keyword>
<dbReference type="FunFam" id="2.60.40.60:FF:000007">
    <property type="entry name" value="Protocadherin alpha 2"/>
    <property type="match status" value="1"/>
</dbReference>
<feature type="domain" description="Cadherin" evidence="15">
    <location>
        <begin position="586"/>
        <end position="693"/>
    </location>
</feature>
<feature type="signal peptide" evidence="14">
    <location>
        <begin position="1"/>
        <end position="17"/>
    </location>
</feature>
<keyword evidence="4 14" id="KW-0732">Signal</keyword>
<dbReference type="InterPro" id="IPR050174">
    <property type="entry name" value="Protocadherin/Cadherin-CA"/>
</dbReference>
<feature type="domain" description="Cadherin" evidence="15">
    <location>
        <begin position="140"/>
        <end position="250"/>
    </location>
</feature>
<evidence type="ECO:0000256" key="6">
    <source>
        <dbReference type="ARBA" id="ARBA00022837"/>
    </source>
</evidence>
<evidence type="ECO:0000256" key="2">
    <source>
        <dbReference type="ARBA" id="ARBA00022475"/>
    </source>
</evidence>
<evidence type="ECO:0000256" key="4">
    <source>
        <dbReference type="ARBA" id="ARBA00022729"/>
    </source>
</evidence>
<dbReference type="PANTHER" id="PTHR24028:SF41">
    <property type="entry name" value="PROTOCADHERIN-17"/>
    <property type="match status" value="1"/>
</dbReference>
<dbReference type="Ensembl" id="ENSCMMT00000027635.1">
    <property type="protein sequence ID" value="ENSCMMP00000025276.1"/>
    <property type="gene ID" value="ENSCMMG00000015622.1"/>
</dbReference>
<name>A0A8C3CRN1_CAIMO</name>
<dbReference type="InterPro" id="IPR013164">
    <property type="entry name" value="Cadherin_N"/>
</dbReference>
<evidence type="ECO:0000256" key="13">
    <source>
        <dbReference type="SAM" id="Phobius"/>
    </source>
</evidence>
<dbReference type="GO" id="GO:0005886">
    <property type="term" value="C:plasma membrane"/>
    <property type="evidence" value="ECO:0007669"/>
    <property type="project" value="UniProtKB-SubCell"/>
</dbReference>
<keyword evidence="2" id="KW-1003">Cell membrane</keyword>
<evidence type="ECO:0000256" key="1">
    <source>
        <dbReference type="ARBA" id="ARBA00004251"/>
    </source>
</evidence>
<keyword evidence="17" id="KW-1185">Reference proteome</keyword>
<dbReference type="SMART" id="SM00112">
    <property type="entry name" value="CA"/>
    <property type="match status" value="6"/>
</dbReference>
<reference evidence="16" key="3">
    <citation type="submission" date="2025-09" db="UniProtKB">
        <authorList>
            <consortium name="Ensembl"/>
        </authorList>
    </citation>
    <scope>IDENTIFICATION</scope>
</reference>
<dbReference type="InterPro" id="IPR020894">
    <property type="entry name" value="Cadherin_CS"/>
</dbReference>
<keyword evidence="6 11" id="KW-0106">Calcium</keyword>
<dbReference type="AlphaFoldDB" id="A0A8C3CRN1"/>
<keyword evidence="10" id="KW-0325">Glycoprotein</keyword>
<feature type="compositionally biased region" description="Polar residues" evidence="12">
    <location>
        <begin position="884"/>
        <end position="896"/>
    </location>
</feature>
<dbReference type="InterPro" id="IPR015919">
    <property type="entry name" value="Cadherin-like_sf"/>
</dbReference>
<evidence type="ECO:0000256" key="10">
    <source>
        <dbReference type="ARBA" id="ARBA00023180"/>
    </source>
</evidence>
<dbReference type="GO" id="GO:0007156">
    <property type="term" value="P:homophilic cell adhesion via plasma membrane adhesion molecules"/>
    <property type="evidence" value="ECO:0007669"/>
    <property type="project" value="InterPro"/>
</dbReference>
<reference evidence="16" key="2">
    <citation type="submission" date="2025-08" db="UniProtKB">
        <authorList>
            <consortium name="Ensembl"/>
        </authorList>
    </citation>
    <scope>IDENTIFICATION</scope>
</reference>
<feature type="domain" description="Cadherin" evidence="15">
    <location>
        <begin position="251"/>
        <end position="358"/>
    </location>
</feature>
<dbReference type="FunFam" id="2.60.40.60:FF:000002">
    <property type="entry name" value="Protocadherin alpha 2"/>
    <property type="match status" value="1"/>
</dbReference>
<evidence type="ECO:0000256" key="14">
    <source>
        <dbReference type="SAM" id="SignalP"/>
    </source>
</evidence>
<feature type="domain" description="Cadherin" evidence="15">
    <location>
        <begin position="471"/>
        <end position="580"/>
    </location>
</feature>
<keyword evidence="3 13" id="KW-0812">Transmembrane</keyword>
<evidence type="ECO:0000256" key="11">
    <source>
        <dbReference type="PROSITE-ProRule" id="PRU00043"/>
    </source>
</evidence>
<dbReference type="CDD" id="cd11304">
    <property type="entry name" value="Cadherin_repeat"/>
    <property type="match status" value="5"/>
</dbReference>
<feature type="region of interest" description="Disordered" evidence="12">
    <location>
        <begin position="754"/>
        <end position="781"/>
    </location>
</feature>
<evidence type="ECO:0000256" key="3">
    <source>
        <dbReference type="ARBA" id="ARBA00022692"/>
    </source>
</evidence>
<dbReference type="PRINTS" id="PR00205">
    <property type="entry name" value="CADHERIN"/>
</dbReference>
<dbReference type="FunFam" id="2.60.40.60:FF:000042">
    <property type="entry name" value="protocadherin-19 isoform X1"/>
    <property type="match status" value="1"/>
</dbReference>
<evidence type="ECO:0000256" key="9">
    <source>
        <dbReference type="ARBA" id="ARBA00023136"/>
    </source>
</evidence>
<keyword evidence="7" id="KW-0130">Cell adhesion</keyword>
<dbReference type="PANTHER" id="PTHR24028">
    <property type="entry name" value="CADHERIN-87A"/>
    <property type="match status" value="1"/>
</dbReference>
<feature type="compositionally biased region" description="Gly residues" evidence="12">
    <location>
        <begin position="754"/>
        <end position="771"/>
    </location>
</feature>
<feature type="transmembrane region" description="Helical" evidence="13">
    <location>
        <begin position="707"/>
        <end position="729"/>
    </location>
</feature>
<feature type="compositionally biased region" description="Basic and acidic residues" evidence="12">
    <location>
        <begin position="897"/>
        <end position="912"/>
    </location>
</feature>
<feature type="domain" description="Cadherin" evidence="15">
    <location>
        <begin position="17"/>
        <end position="139"/>
    </location>
</feature>
<evidence type="ECO:0000313" key="16">
    <source>
        <dbReference type="Ensembl" id="ENSCMMP00000025276.1"/>
    </source>
</evidence>
<dbReference type="PROSITE" id="PS00232">
    <property type="entry name" value="CADHERIN_1"/>
    <property type="match status" value="3"/>
</dbReference>
<keyword evidence="9 13" id="KW-0472">Membrane</keyword>
<reference evidence="16" key="1">
    <citation type="submission" date="2018-09" db="EMBL/GenBank/DDBJ databases">
        <title>Common duck and Muscovy duck high density SNP chip.</title>
        <authorList>
            <person name="Vignal A."/>
            <person name="Thebault N."/>
            <person name="Warren W.C."/>
        </authorList>
    </citation>
    <scope>NUCLEOTIDE SEQUENCE [LARGE SCALE GENOMIC DNA]</scope>
</reference>
<evidence type="ECO:0000256" key="12">
    <source>
        <dbReference type="SAM" id="MobiDB-lite"/>
    </source>
</evidence>
<dbReference type="FunFam" id="2.60.40.60:FF:000001">
    <property type="entry name" value="Protocadherin alpha 2"/>
    <property type="match status" value="1"/>
</dbReference>
<dbReference type="Pfam" id="PF08266">
    <property type="entry name" value="Cadherin_2"/>
    <property type="match status" value="1"/>
</dbReference>
<dbReference type="InterPro" id="IPR002126">
    <property type="entry name" value="Cadherin-like_dom"/>
</dbReference>
<dbReference type="FunFam" id="2.60.40.60:FF:000121">
    <property type="entry name" value="Protocadherin 17"/>
    <property type="match status" value="1"/>
</dbReference>
<dbReference type="SUPFAM" id="SSF49313">
    <property type="entry name" value="Cadherin-like"/>
    <property type="match status" value="5"/>
</dbReference>
<comment type="subcellular location">
    <subcellularLocation>
        <location evidence="1">Cell membrane</location>
        <topology evidence="1">Single-pass type I membrane protein</topology>
    </subcellularLocation>
</comment>
<dbReference type="Proteomes" id="UP000694556">
    <property type="component" value="Chromosome 1"/>
</dbReference>
<feature type="domain" description="Cadherin" evidence="15">
    <location>
        <begin position="360"/>
        <end position="470"/>
    </location>
</feature>
<dbReference type="FunFam" id="2.60.40.60:FF:000105">
    <property type="entry name" value="Protocadherin 17"/>
    <property type="match status" value="1"/>
</dbReference>
<protein>
    <submittedName>
        <fullName evidence="16">Protocadherin 17</fullName>
    </submittedName>
</protein>
<evidence type="ECO:0000259" key="15">
    <source>
        <dbReference type="PROSITE" id="PS50268"/>
    </source>
</evidence>